<accession>A0A1M5AE41</accession>
<dbReference type="OrthoDB" id="324900at2"/>
<feature type="transmembrane region" description="Helical" evidence="1">
    <location>
        <begin position="273"/>
        <end position="297"/>
    </location>
</feature>
<keyword evidence="1" id="KW-0472">Membrane</keyword>
<feature type="transmembrane region" description="Helical" evidence="1">
    <location>
        <begin position="92"/>
        <end position="113"/>
    </location>
</feature>
<organism evidence="3 4">
    <name type="scientific">Fodinibius roseus</name>
    <dbReference type="NCBI Taxonomy" id="1194090"/>
    <lineage>
        <taxon>Bacteria</taxon>
        <taxon>Pseudomonadati</taxon>
        <taxon>Balneolota</taxon>
        <taxon>Balneolia</taxon>
        <taxon>Balneolales</taxon>
        <taxon>Balneolaceae</taxon>
        <taxon>Fodinibius</taxon>
    </lineage>
</organism>
<feature type="transmembrane region" description="Helical" evidence="1">
    <location>
        <begin position="51"/>
        <end position="72"/>
    </location>
</feature>
<dbReference type="EMBL" id="FQUS01000007">
    <property type="protein sequence ID" value="SHF28503.1"/>
    <property type="molecule type" value="Genomic_DNA"/>
</dbReference>
<dbReference type="Pfam" id="PF02517">
    <property type="entry name" value="Rce1-like"/>
    <property type="match status" value="1"/>
</dbReference>
<dbReference type="GO" id="GO:0004175">
    <property type="term" value="F:endopeptidase activity"/>
    <property type="evidence" value="ECO:0007669"/>
    <property type="project" value="UniProtKB-ARBA"/>
</dbReference>
<dbReference type="PANTHER" id="PTHR39430:SF1">
    <property type="entry name" value="PROTEASE"/>
    <property type="match status" value="1"/>
</dbReference>
<dbReference type="GO" id="GO:0080120">
    <property type="term" value="P:CAAX-box protein maturation"/>
    <property type="evidence" value="ECO:0007669"/>
    <property type="project" value="UniProtKB-ARBA"/>
</dbReference>
<feature type="transmembrane region" description="Helical" evidence="1">
    <location>
        <begin position="20"/>
        <end position="39"/>
    </location>
</feature>
<evidence type="ECO:0000256" key="1">
    <source>
        <dbReference type="SAM" id="Phobius"/>
    </source>
</evidence>
<feature type="domain" description="CAAX prenyl protease 2/Lysostaphin resistance protein A-like" evidence="2">
    <location>
        <begin position="135"/>
        <end position="235"/>
    </location>
</feature>
<feature type="transmembrane region" description="Helical" evidence="1">
    <location>
        <begin position="134"/>
        <end position="152"/>
    </location>
</feature>
<keyword evidence="1" id="KW-0812">Transmembrane</keyword>
<dbReference type="InterPro" id="IPR003675">
    <property type="entry name" value="Rce1/LyrA-like_dom"/>
</dbReference>
<feature type="transmembrane region" description="Helical" evidence="1">
    <location>
        <begin position="205"/>
        <end position="232"/>
    </location>
</feature>
<dbReference type="AlphaFoldDB" id="A0A1M5AE41"/>
<evidence type="ECO:0000313" key="3">
    <source>
        <dbReference type="EMBL" id="SHF28503.1"/>
    </source>
</evidence>
<keyword evidence="4" id="KW-1185">Reference proteome</keyword>
<name>A0A1M5AE41_9BACT</name>
<feature type="transmembrane region" description="Helical" evidence="1">
    <location>
        <begin position="172"/>
        <end position="193"/>
    </location>
</feature>
<evidence type="ECO:0000313" key="4">
    <source>
        <dbReference type="Proteomes" id="UP000184041"/>
    </source>
</evidence>
<evidence type="ECO:0000259" key="2">
    <source>
        <dbReference type="Pfam" id="PF02517"/>
    </source>
</evidence>
<dbReference type="RefSeq" id="WP_073061904.1">
    <property type="nucleotide sequence ID" value="NZ_FQUS01000007.1"/>
</dbReference>
<dbReference type="STRING" id="1194090.SAMN05443144_10738"/>
<reference evidence="3 4" key="1">
    <citation type="submission" date="2016-11" db="EMBL/GenBank/DDBJ databases">
        <authorList>
            <person name="Jaros S."/>
            <person name="Januszkiewicz K."/>
            <person name="Wedrychowicz H."/>
        </authorList>
    </citation>
    <scope>NUCLEOTIDE SEQUENCE [LARGE SCALE GENOMIC DNA]</scope>
    <source>
        <strain evidence="3 4">DSM 21986</strain>
    </source>
</reference>
<sequence>MFPDIMNLFFNREEQRLRAGWRVLIQFMLMFFLVGFLSLAFNRFLDSSLSIIPTIAQCIGVTTSIWLAARLLDKRPLSEYGLWFNSLWWKEFWVGTLIAAVAISTIFVTEWSLDWLTITGYGWDMSAGPPFTRALLSSLGAMLMVGFYEEWFSRGYQLLNLAEGLRYPWLGVRGAVAIATLASSLLFGLLHFYNPNASAISTFNIMLAGIVLALPYILTGSLGLSVGLHFSWNFVQASVFGFPVSGTQLDTSVIQIAQKGPDFWTGGVFGPEAGLLGIFGMAIMVGGTYVYITVSGYNCAIAKLFRKEHHSSVKSDEQAQ</sequence>
<proteinExistence type="predicted"/>
<protein>
    <recommendedName>
        <fullName evidence="2">CAAX prenyl protease 2/Lysostaphin resistance protein A-like domain-containing protein</fullName>
    </recommendedName>
</protein>
<dbReference type="PANTHER" id="PTHR39430">
    <property type="entry name" value="MEMBRANE-ASSOCIATED PROTEASE-RELATED"/>
    <property type="match status" value="1"/>
</dbReference>
<gene>
    <name evidence="3" type="ORF">SAMN05443144_10738</name>
</gene>
<dbReference type="Proteomes" id="UP000184041">
    <property type="component" value="Unassembled WGS sequence"/>
</dbReference>
<keyword evidence="1" id="KW-1133">Transmembrane helix</keyword>